<dbReference type="EMBL" id="FOMZ01000017">
    <property type="protein sequence ID" value="SFE57943.1"/>
    <property type="molecule type" value="Genomic_DNA"/>
</dbReference>
<dbReference type="PANTHER" id="PTHR30346">
    <property type="entry name" value="TRANSCRIPTIONAL DUAL REGULATOR HCAR-RELATED"/>
    <property type="match status" value="1"/>
</dbReference>
<dbReference type="GO" id="GO:0003677">
    <property type="term" value="F:DNA binding"/>
    <property type="evidence" value="ECO:0007669"/>
    <property type="project" value="UniProtKB-KW"/>
</dbReference>
<proteinExistence type="inferred from homology"/>
<dbReference type="PROSITE" id="PS50931">
    <property type="entry name" value="HTH_LYSR"/>
    <property type="match status" value="1"/>
</dbReference>
<reference evidence="8" key="1">
    <citation type="submission" date="2016-10" db="EMBL/GenBank/DDBJ databases">
        <authorList>
            <person name="Varghese N."/>
            <person name="Submissions S."/>
        </authorList>
    </citation>
    <scope>NUCLEOTIDE SEQUENCE [LARGE SCALE GENOMIC DNA]</scope>
    <source>
        <strain evidence="8">DSM 45004</strain>
    </source>
</reference>
<dbReference type="AlphaFoldDB" id="A0A1I2BRK7"/>
<organism evidence="7 8">
    <name type="scientific">Actinopolyspora alba</name>
    <dbReference type="NCBI Taxonomy" id="673379"/>
    <lineage>
        <taxon>Bacteria</taxon>
        <taxon>Bacillati</taxon>
        <taxon>Actinomycetota</taxon>
        <taxon>Actinomycetes</taxon>
        <taxon>Actinopolysporales</taxon>
        <taxon>Actinopolysporaceae</taxon>
        <taxon>Actinopolyspora</taxon>
        <taxon>Actinopolyspora alba group</taxon>
    </lineage>
</organism>
<evidence type="ECO:0000259" key="6">
    <source>
        <dbReference type="PROSITE" id="PS50931"/>
    </source>
</evidence>
<keyword evidence="5" id="KW-0812">Transmembrane</keyword>
<dbReference type="InterPro" id="IPR036390">
    <property type="entry name" value="WH_DNA-bd_sf"/>
</dbReference>
<dbReference type="Gene3D" id="1.10.10.10">
    <property type="entry name" value="Winged helix-like DNA-binding domain superfamily/Winged helix DNA-binding domain"/>
    <property type="match status" value="1"/>
</dbReference>
<evidence type="ECO:0000313" key="8">
    <source>
        <dbReference type="Proteomes" id="UP000198716"/>
    </source>
</evidence>
<feature type="transmembrane region" description="Helical" evidence="5">
    <location>
        <begin position="229"/>
        <end position="247"/>
    </location>
</feature>
<dbReference type="Pfam" id="PF00126">
    <property type="entry name" value="HTH_1"/>
    <property type="match status" value="1"/>
</dbReference>
<dbReference type="GO" id="GO:0003700">
    <property type="term" value="F:DNA-binding transcription factor activity"/>
    <property type="evidence" value="ECO:0007669"/>
    <property type="project" value="InterPro"/>
</dbReference>
<keyword evidence="4" id="KW-0804">Transcription</keyword>
<evidence type="ECO:0000256" key="5">
    <source>
        <dbReference type="SAM" id="Phobius"/>
    </source>
</evidence>
<dbReference type="Gene3D" id="3.40.190.10">
    <property type="entry name" value="Periplasmic binding protein-like II"/>
    <property type="match status" value="2"/>
</dbReference>
<dbReference type="InterPro" id="IPR000847">
    <property type="entry name" value="LysR_HTH_N"/>
</dbReference>
<dbReference type="InterPro" id="IPR036388">
    <property type="entry name" value="WH-like_DNA-bd_sf"/>
</dbReference>
<dbReference type="GO" id="GO:0032993">
    <property type="term" value="C:protein-DNA complex"/>
    <property type="evidence" value="ECO:0007669"/>
    <property type="project" value="TreeGrafter"/>
</dbReference>
<dbReference type="PRINTS" id="PR00039">
    <property type="entry name" value="HTHLYSR"/>
</dbReference>
<comment type="similarity">
    <text evidence="1">Belongs to the LysR transcriptional regulatory family.</text>
</comment>
<keyword evidence="5" id="KW-0472">Membrane</keyword>
<dbReference type="Pfam" id="PF03466">
    <property type="entry name" value="LysR_substrate"/>
    <property type="match status" value="1"/>
</dbReference>
<keyword evidence="3" id="KW-0238">DNA-binding</keyword>
<dbReference type="CDD" id="cd08414">
    <property type="entry name" value="PBP2_LTTR_aromatics_like"/>
    <property type="match status" value="1"/>
</dbReference>
<keyword evidence="5" id="KW-1133">Transmembrane helix</keyword>
<dbReference type="SUPFAM" id="SSF53850">
    <property type="entry name" value="Periplasmic binding protein-like II"/>
    <property type="match status" value="1"/>
</dbReference>
<evidence type="ECO:0000256" key="1">
    <source>
        <dbReference type="ARBA" id="ARBA00009437"/>
    </source>
</evidence>
<feature type="domain" description="HTH lysR-type" evidence="6">
    <location>
        <begin position="4"/>
        <end position="61"/>
    </location>
</feature>
<evidence type="ECO:0000256" key="4">
    <source>
        <dbReference type="ARBA" id="ARBA00023163"/>
    </source>
</evidence>
<evidence type="ECO:0000313" key="7">
    <source>
        <dbReference type="EMBL" id="SFE57943.1"/>
    </source>
</evidence>
<evidence type="ECO:0000256" key="2">
    <source>
        <dbReference type="ARBA" id="ARBA00023015"/>
    </source>
</evidence>
<accession>A0A1I2BRK7</accession>
<keyword evidence="8" id="KW-1185">Reference proteome</keyword>
<dbReference type="InterPro" id="IPR005119">
    <property type="entry name" value="LysR_subst-bd"/>
</dbReference>
<dbReference type="PANTHER" id="PTHR30346:SF28">
    <property type="entry name" value="HTH-TYPE TRANSCRIPTIONAL REGULATOR CYNR"/>
    <property type="match status" value="1"/>
</dbReference>
<evidence type="ECO:0000256" key="3">
    <source>
        <dbReference type="ARBA" id="ARBA00023125"/>
    </source>
</evidence>
<keyword evidence="2" id="KW-0805">Transcription regulation</keyword>
<sequence length="304" mass="33520">MAEVELRHLRYFVTIAEEQSLTRAAARLHIAQPPLSAQLRKLETELGTTLVHRTARGAQLTEAGKVLLEEARRILHEVEQAGRMTREVGSGLVGRLALGFIPSASNAVLPPMLRRFKAEYPDVTLHLQEMRPDEIVDRLHDRRIDAGLFYLPFEDPALHVRPVAEESLLLALPATHRLTDRERVRLDEVSDEPFILPARHGSMPGLYAIVVEACERAGFTPRVVQRDVWLMQTIVGLVAGGMGVAVVPASMRSLQRAGAVFLTLSDVGERAQTAISWRRGSTPPVLRSFLDIVTGSSSGVGPDE</sequence>
<dbReference type="FunFam" id="1.10.10.10:FF:000001">
    <property type="entry name" value="LysR family transcriptional regulator"/>
    <property type="match status" value="1"/>
</dbReference>
<protein>
    <submittedName>
        <fullName evidence="7">Transcriptional regulator, LysR family</fullName>
    </submittedName>
</protein>
<gene>
    <name evidence="7" type="ORF">SAMN04487819_11734</name>
</gene>
<name>A0A1I2BRK7_9ACTN</name>
<dbReference type="SUPFAM" id="SSF46785">
    <property type="entry name" value="Winged helix' DNA-binding domain"/>
    <property type="match status" value="1"/>
</dbReference>
<dbReference type="Proteomes" id="UP000198716">
    <property type="component" value="Unassembled WGS sequence"/>
</dbReference>